<dbReference type="SUPFAM" id="SSF48576">
    <property type="entry name" value="Terpenoid synthases"/>
    <property type="match status" value="1"/>
</dbReference>
<sequence length="301" mass="34752">MAEKESSEDSYEKILREPYQYVCEVKGKEIRIKLIHAFNTWLKIPDDKMKAIQDITQMLHNSSLIIDDIEDNSVLRRGIPVAHRVFGVASAINSANYIYFVAMERTLQLGHPKAMEIFTCELLKLHKGQGKDIYWRDSYTCPTEEEYKVMVKQKTGGLFQLAVDLMQLFSDNKSDFNSLLDTLGLFFQIRDDYANLMSLEYSENKSYCEDITEGKFSFPIIHGIKNDESSKLLSILRQRPSNNDIKKYFVECLTEIGSLEYCVQCMRELEKKALAEVESLGGNSILEQIITKLSLIYKEEK</sequence>
<dbReference type="GO" id="GO:0046872">
    <property type="term" value="F:metal ion binding"/>
    <property type="evidence" value="ECO:0007669"/>
    <property type="project" value="UniProtKB-KW"/>
</dbReference>
<dbReference type="EnsemblMetazoa" id="Aqu2.1.36273_001">
    <property type="protein sequence ID" value="Aqu2.1.36273_001"/>
    <property type="gene ID" value="Aqu2.1.36273"/>
</dbReference>
<keyword evidence="1" id="KW-0479">Metal-binding</keyword>
<dbReference type="InterPro" id="IPR000092">
    <property type="entry name" value="Polyprenyl_synt"/>
</dbReference>
<dbReference type="OMA" id="FYSKAFF"/>
<dbReference type="PROSITE" id="PS00723">
    <property type="entry name" value="POLYPRENYL_SYNTHASE_1"/>
    <property type="match status" value="1"/>
</dbReference>
<dbReference type="eggNOG" id="KOG0777">
    <property type="taxonomic scope" value="Eukaryota"/>
</dbReference>
<evidence type="ECO:0008006" key="6">
    <source>
        <dbReference type="Google" id="ProtNLM"/>
    </source>
</evidence>
<evidence type="ECO:0000313" key="5">
    <source>
        <dbReference type="Proteomes" id="UP000007879"/>
    </source>
</evidence>
<evidence type="ECO:0000313" key="4">
    <source>
        <dbReference type="EnsemblMetazoa" id="Aqu2.1.36273_001"/>
    </source>
</evidence>
<dbReference type="Proteomes" id="UP000007879">
    <property type="component" value="Unassembled WGS sequence"/>
</dbReference>
<proteinExistence type="inferred from homology"/>
<dbReference type="InParanoid" id="A0A1X7V8G4"/>
<dbReference type="STRING" id="400682.A0A1X7V8G4"/>
<dbReference type="AlphaFoldDB" id="A0A1X7V8G4"/>
<dbReference type="SFLD" id="SFLDS00005">
    <property type="entry name" value="Isoprenoid_Synthase_Type_I"/>
    <property type="match status" value="1"/>
</dbReference>
<dbReference type="InterPro" id="IPR008949">
    <property type="entry name" value="Isoprenoid_synthase_dom_sf"/>
</dbReference>
<reference evidence="4" key="2">
    <citation type="submission" date="2017-05" db="UniProtKB">
        <authorList>
            <consortium name="EnsemblMetazoa"/>
        </authorList>
    </citation>
    <scope>IDENTIFICATION</scope>
</reference>
<evidence type="ECO:0000256" key="1">
    <source>
        <dbReference type="ARBA" id="ARBA00022723"/>
    </source>
</evidence>
<keyword evidence="2" id="KW-0460">Magnesium</keyword>
<name>A0A1X7V8G4_AMPQE</name>
<accession>A0A1X7V8G4</accession>
<gene>
    <name evidence="4" type="primary">100640281</name>
</gene>
<dbReference type="Gene3D" id="1.10.600.10">
    <property type="entry name" value="Farnesyl Diphosphate Synthase"/>
    <property type="match status" value="1"/>
</dbReference>
<keyword evidence="3" id="KW-0808">Transferase</keyword>
<dbReference type="PROSITE" id="PS00444">
    <property type="entry name" value="POLYPRENYL_SYNTHASE_2"/>
    <property type="match status" value="1"/>
</dbReference>
<dbReference type="OrthoDB" id="6921389at2759"/>
<keyword evidence="5" id="KW-1185">Reference proteome</keyword>
<evidence type="ECO:0000256" key="2">
    <source>
        <dbReference type="ARBA" id="ARBA00022842"/>
    </source>
</evidence>
<organism evidence="4">
    <name type="scientific">Amphimedon queenslandica</name>
    <name type="common">Sponge</name>
    <dbReference type="NCBI Taxonomy" id="400682"/>
    <lineage>
        <taxon>Eukaryota</taxon>
        <taxon>Metazoa</taxon>
        <taxon>Porifera</taxon>
        <taxon>Demospongiae</taxon>
        <taxon>Heteroscleromorpha</taxon>
        <taxon>Haplosclerida</taxon>
        <taxon>Niphatidae</taxon>
        <taxon>Amphimedon</taxon>
    </lineage>
</organism>
<dbReference type="CDD" id="cd00685">
    <property type="entry name" value="Trans_IPPS_HT"/>
    <property type="match status" value="1"/>
</dbReference>
<dbReference type="FunCoup" id="A0A1X7V8G4">
    <property type="interactions" value="462"/>
</dbReference>
<dbReference type="KEGG" id="aqu:100640281"/>
<dbReference type="PANTHER" id="PTHR12001">
    <property type="entry name" value="GERANYLGERANYL PYROPHOSPHATE SYNTHASE"/>
    <property type="match status" value="1"/>
</dbReference>
<reference evidence="5" key="1">
    <citation type="journal article" date="2010" name="Nature">
        <title>The Amphimedon queenslandica genome and the evolution of animal complexity.</title>
        <authorList>
            <person name="Srivastava M."/>
            <person name="Simakov O."/>
            <person name="Chapman J."/>
            <person name="Fahey B."/>
            <person name="Gauthier M.E."/>
            <person name="Mitros T."/>
            <person name="Richards G.S."/>
            <person name="Conaco C."/>
            <person name="Dacre M."/>
            <person name="Hellsten U."/>
            <person name="Larroux C."/>
            <person name="Putnam N.H."/>
            <person name="Stanke M."/>
            <person name="Adamska M."/>
            <person name="Darling A."/>
            <person name="Degnan S.M."/>
            <person name="Oakley T.H."/>
            <person name="Plachetzki D.C."/>
            <person name="Zhai Y."/>
            <person name="Adamski M."/>
            <person name="Calcino A."/>
            <person name="Cummins S.F."/>
            <person name="Goodstein D.M."/>
            <person name="Harris C."/>
            <person name="Jackson D.J."/>
            <person name="Leys S.P."/>
            <person name="Shu S."/>
            <person name="Woodcroft B.J."/>
            <person name="Vervoort M."/>
            <person name="Kosik K.S."/>
            <person name="Manning G."/>
            <person name="Degnan B.M."/>
            <person name="Rokhsar D.S."/>
        </authorList>
    </citation>
    <scope>NUCLEOTIDE SEQUENCE [LARGE SCALE GENOMIC DNA]</scope>
</reference>
<dbReference type="Pfam" id="PF00348">
    <property type="entry name" value="polyprenyl_synt"/>
    <property type="match status" value="1"/>
</dbReference>
<dbReference type="InterPro" id="IPR033749">
    <property type="entry name" value="Polyprenyl_synt_CS"/>
</dbReference>
<comment type="similarity">
    <text evidence="3">Belongs to the FPP/GGPP synthase family.</text>
</comment>
<dbReference type="GO" id="GO:0004659">
    <property type="term" value="F:prenyltransferase activity"/>
    <property type="evidence" value="ECO:0007669"/>
    <property type="project" value="InterPro"/>
</dbReference>
<evidence type="ECO:0000256" key="3">
    <source>
        <dbReference type="RuleBase" id="RU004466"/>
    </source>
</evidence>
<dbReference type="SFLD" id="SFLDG01017">
    <property type="entry name" value="Polyprenyl_Transferase_Like"/>
    <property type="match status" value="1"/>
</dbReference>
<dbReference type="PANTHER" id="PTHR12001:SF44">
    <property type="entry name" value="GERANYLGERANYL PYROPHOSPHATE SYNTHASE"/>
    <property type="match status" value="1"/>
</dbReference>
<protein>
    <recommendedName>
        <fullName evidence="6">Geranylgeranyl diphosphate synthase</fullName>
    </recommendedName>
</protein>
<dbReference type="EnsemblMetazoa" id="XM_019994660.1">
    <property type="protein sequence ID" value="XP_019850219.1"/>
    <property type="gene ID" value="LOC100640281"/>
</dbReference>
<dbReference type="GO" id="GO:0008299">
    <property type="term" value="P:isoprenoid biosynthetic process"/>
    <property type="evidence" value="ECO:0007669"/>
    <property type="project" value="InterPro"/>
</dbReference>